<dbReference type="EMBL" id="JARK01001340">
    <property type="protein sequence ID" value="EYC31172.1"/>
    <property type="molecule type" value="Genomic_DNA"/>
</dbReference>
<sequence length="72" mass="8301">METPPSAARVARVVLTSVYSITCVSIRCRCIVVHASPMALLYAARKERQTPTKTVHTTVLVNTRRRRRDYWR</sequence>
<accession>A0A016VVW8</accession>
<keyword evidence="2" id="KW-1185">Reference proteome</keyword>
<organism evidence="1 2">
    <name type="scientific">Ancylostoma ceylanicum</name>
    <dbReference type="NCBI Taxonomy" id="53326"/>
    <lineage>
        <taxon>Eukaryota</taxon>
        <taxon>Metazoa</taxon>
        <taxon>Ecdysozoa</taxon>
        <taxon>Nematoda</taxon>
        <taxon>Chromadorea</taxon>
        <taxon>Rhabditida</taxon>
        <taxon>Rhabditina</taxon>
        <taxon>Rhabditomorpha</taxon>
        <taxon>Strongyloidea</taxon>
        <taxon>Ancylostomatidae</taxon>
        <taxon>Ancylostomatinae</taxon>
        <taxon>Ancylostoma</taxon>
    </lineage>
</organism>
<gene>
    <name evidence="1" type="primary">Acey_s0004.g1996</name>
    <name evidence="1" type="ORF">Y032_0004g1996</name>
</gene>
<evidence type="ECO:0000313" key="2">
    <source>
        <dbReference type="Proteomes" id="UP000024635"/>
    </source>
</evidence>
<protein>
    <submittedName>
        <fullName evidence="1">Uncharacterized protein</fullName>
    </submittedName>
</protein>
<comment type="caution">
    <text evidence="1">The sequence shown here is derived from an EMBL/GenBank/DDBJ whole genome shotgun (WGS) entry which is preliminary data.</text>
</comment>
<reference evidence="2" key="1">
    <citation type="journal article" date="2015" name="Nat. Genet.">
        <title>The genome and transcriptome of the zoonotic hookworm Ancylostoma ceylanicum identify infection-specific gene families.</title>
        <authorList>
            <person name="Schwarz E.M."/>
            <person name="Hu Y."/>
            <person name="Antoshechkin I."/>
            <person name="Miller M.M."/>
            <person name="Sternberg P.W."/>
            <person name="Aroian R.V."/>
        </authorList>
    </citation>
    <scope>NUCLEOTIDE SEQUENCE</scope>
    <source>
        <strain evidence="2">HY135</strain>
    </source>
</reference>
<evidence type="ECO:0000313" key="1">
    <source>
        <dbReference type="EMBL" id="EYC31172.1"/>
    </source>
</evidence>
<dbReference type="Proteomes" id="UP000024635">
    <property type="component" value="Unassembled WGS sequence"/>
</dbReference>
<dbReference type="AlphaFoldDB" id="A0A016VVW8"/>
<name>A0A016VVW8_9BILA</name>
<proteinExistence type="predicted"/>